<keyword evidence="3" id="KW-1185">Reference proteome</keyword>
<feature type="transmembrane region" description="Helical" evidence="1">
    <location>
        <begin position="28"/>
        <end position="50"/>
    </location>
</feature>
<gene>
    <name evidence="2" type="ORF">Tco_1002059</name>
</gene>
<dbReference type="Proteomes" id="UP001151760">
    <property type="component" value="Unassembled WGS sequence"/>
</dbReference>
<evidence type="ECO:0000313" key="2">
    <source>
        <dbReference type="EMBL" id="GJT58526.1"/>
    </source>
</evidence>
<keyword evidence="1" id="KW-1133">Transmembrane helix</keyword>
<organism evidence="2 3">
    <name type="scientific">Tanacetum coccineum</name>
    <dbReference type="NCBI Taxonomy" id="301880"/>
    <lineage>
        <taxon>Eukaryota</taxon>
        <taxon>Viridiplantae</taxon>
        <taxon>Streptophyta</taxon>
        <taxon>Embryophyta</taxon>
        <taxon>Tracheophyta</taxon>
        <taxon>Spermatophyta</taxon>
        <taxon>Magnoliopsida</taxon>
        <taxon>eudicotyledons</taxon>
        <taxon>Gunneridae</taxon>
        <taxon>Pentapetalae</taxon>
        <taxon>asterids</taxon>
        <taxon>campanulids</taxon>
        <taxon>Asterales</taxon>
        <taxon>Asteraceae</taxon>
        <taxon>Asteroideae</taxon>
        <taxon>Anthemideae</taxon>
        <taxon>Anthemidinae</taxon>
        <taxon>Tanacetum</taxon>
    </lineage>
</organism>
<evidence type="ECO:0000256" key="1">
    <source>
        <dbReference type="SAM" id="Phobius"/>
    </source>
</evidence>
<name>A0ABQ5F5C1_9ASTR</name>
<keyword evidence="1" id="KW-0812">Transmembrane</keyword>
<dbReference type="PANTHER" id="PTHR48449:SF1">
    <property type="entry name" value="DUF1985 DOMAIN-CONTAINING PROTEIN"/>
    <property type="match status" value="1"/>
</dbReference>
<reference evidence="2" key="2">
    <citation type="submission" date="2022-01" db="EMBL/GenBank/DDBJ databases">
        <authorList>
            <person name="Yamashiro T."/>
            <person name="Shiraishi A."/>
            <person name="Satake H."/>
            <person name="Nakayama K."/>
        </authorList>
    </citation>
    <scope>NUCLEOTIDE SEQUENCE</scope>
</reference>
<evidence type="ECO:0008006" key="4">
    <source>
        <dbReference type="Google" id="ProtNLM"/>
    </source>
</evidence>
<proteinExistence type="predicted"/>
<dbReference type="EMBL" id="BQNB010017027">
    <property type="protein sequence ID" value="GJT58526.1"/>
    <property type="molecule type" value="Genomic_DNA"/>
</dbReference>
<keyword evidence="1" id="KW-0472">Membrane</keyword>
<comment type="caution">
    <text evidence="2">The sequence shown here is derived from an EMBL/GenBank/DDBJ whole genome shotgun (WGS) entry which is preliminary data.</text>
</comment>
<protein>
    <recommendedName>
        <fullName evidence="4">Phospholipase-like protein</fullName>
    </recommendedName>
</protein>
<reference evidence="2" key="1">
    <citation type="journal article" date="2022" name="Int. J. Mol. Sci.">
        <title>Draft Genome of Tanacetum Coccineum: Genomic Comparison of Closely Related Tanacetum-Family Plants.</title>
        <authorList>
            <person name="Yamashiro T."/>
            <person name="Shiraishi A."/>
            <person name="Nakayama K."/>
            <person name="Satake H."/>
        </authorList>
    </citation>
    <scope>NUCLEOTIDE SEQUENCE</scope>
</reference>
<sequence length="459" mass="52220">MDNSNTFIFTNEIAVICRLVWCFSGGSAVMVSALVVLCGGNVVGLWWSQFGGDGGVCRLATVTVVVVGRRWWLTVVVGDDGFLLVLFSMNMAADEDYVLDLDQSQENCILVHYLSRRPVKSLVGDTEIVYFTYWLGVLELVLLGLKVRYIVSDWCFRLVDNIKAWDMYPWGSYVWPTLYEQLRDAIRKRWEAHFVTKRGPRKYSLMGFTWAFKAWILDTYRVGALKFYTREERHLNVLVVLKGARPRPRLTPDDVEARANWWLASKAFFDGGRIPATMKGPVNVGEHCGLSEFSGFQNTQGFPKVGPRIFTPPSSSFFDDVRTPTLQFNKPLFDQLMSSPYPASFPPTPHTATPRAQQGFALWSSTYPATVDPTPQDGPSHTLDVVGDDNACDDDVRITGARTTGYFISYENMDPSKVKRLKYVECLTFLYNPERIYLDCHIKGFRVMESFWQELVPQL</sequence>
<accession>A0ABQ5F5C1</accession>
<dbReference type="PANTHER" id="PTHR48449">
    <property type="entry name" value="DUF1985 DOMAIN-CONTAINING PROTEIN"/>
    <property type="match status" value="1"/>
</dbReference>
<evidence type="ECO:0000313" key="3">
    <source>
        <dbReference type="Proteomes" id="UP001151760"/>
    </source>
</evidence>